<feature type="region of interest" description="Disordered" evidence="5">
    <location>
        <begin position="136"/>
        <end position="155"/>
    </location>
</feature>
<dbReference type="CDD" id="cd00167">
    <property type="entry name" value="SANT"/>
    <property type="match status" value="1"/>
</dbReference>
<protein>
    <submittedName>
        <fullName evidence="10">SWIRM domain-containing protein</fullName>
    </submittedName>
</protein>
<dbReference type="EMBL" id="LRBS01000067">
    <property type="protein sequence ID" value="OII76339.1"/>
    <property type="molecule type" value="Genomic_DNA"/>
</dbReference>
<dbReference type="PROSITE" id="PS51294">
    <property type="entry name" value="HTH_MYB"/>
    <property type="match status" value="1"/>
</dbReference>
<feature type="domain" description="SWIRM" evidence="7">
    <location>
        <begin position="289"/>
        <end position="412"/>
    </location>
</feature>
<evidence type="ECO:0000256" key="4">
    <source>
        <dbReference type="ARBA" id="ARBA00023242"/>
    </source>
</evidence>
<evidence type="ECO:0000259" key="7">
    <source>
        <dbReference type="PROSITE" id="PS50934"/>
    </source>
</evidence>
<dbReference type="SMART" id="SM00717">
    <property type="entry name" value="SANT"/>
    <property type="match status" value="1"/>
</dbReference>
<feature type="domain" description="SANT" evidence="8">
    <location>
        <begin position="534"/>
        <end position="586"/>
    </location>
</feature>
<dbReference type="PROSITE" id="PS51293">
    <property type="entry name" value="SANT"/>
    <property type="match status" value="1"/>
</dbReference>
<dbReference type="RefSeq" id="XP_067068185.1">
    <property type="nucleotide sequence ID" value="XM_067211336.1"/>
</dbReference>
<dbReference type="PROSITE" id="PS50090">
    <property type="entry name" value="MYB_LIKE"/>
    <property type="match status" value="1"/>
</dbReference>
<dbReference type="InterPro" id="IPR007526">
    <property type="entry name" value="SWIRM"/>
</dbReference>
<gene>
    <name evidence="10" type="ORF">cand_010970</name>
</gene>
<dbReference type="InterPro" id="IPR009057">
    <property type="entry name" value="Homeodomain-like_sf"/>
</dbReference>
<dbReference type="InterPro" id="IPR017930">
    <property type="entry name" value="Myb_dom"/>
</dbReference>
<keyword evidence="11" id="KW-1185">Reference proteome</keyword>
<dbReference type="VEuPathDB" id="CryptoDB:cand_010970"/>
<dbReference type="InterPro" id="IPR036388">
    <property type="entry name" value="WH-like_DNA-bd_sf"/>
</dbReference>
<dbReference type="GO" id="GO:0003677">
    <property type="term" value="F:DNA binding"/>
    <property type="evidence" value="ECO:0007669"/>
    <property type="project" value="UniProtKB-KW"/>
</dbReference>
<evidence type="ECO:0000313" key="11">
    <source>
        <dbReference type="Proteomes" id="UP000186804"/>
    </source>
</evidence>
<dbReference type="PROSITE" id="PS50934">
    <property type="entry name" value="SWIRM"/>
    <property type="match status" value="1"/>
</dbReference>
<feature type="compositionally biased region" description="Polar residues" evidence="5">
    <location>
        <begin position="139"/>
        <end position="153"/>
    </location>
</feature>
<dbReference type="Gene3D" id="1.10.10.10">
    <property type="entry name" value="Winged helix-like DNA-binding domain superfamily/Winged helix DNA-binding domain"/>
    <property type="match status" value="1"/>
</dbReference>
<evidence type="ECO:0000313" key="10">
    <source>
        <dbReference type="EMBL" id="OII76339.1"/>
    </source>
</evidence>
<accession>A0A1J4MSD0</accession>
<feature type="compositionally biased region" description="Basic and acidic residues" evidence="5">
    <location>
        <begin position="161"/>
        <end position="170"/>
    </location>
</feature>
<dbReference type="SUPFAM" id="SSF46689">
    <property type="entry name" value="Homeodomain-like"/>
    <property type="match status" value="2"/>
</dbReference>
<evidence type="ECO:0000259" key="8">
    <source>
        <dbReference type="PROSITE" id="PS51293"/>
    </source>
</evidence>
<dbReference type="OrthoDB" id="118550at2759"/>
<dbReference type="Gene3D" id="1.10.10.60">
    <property type="entry name" value="Homeodomain-like"/>
    <property type="match status" value="1"/>
</dbReference>
<evidence type="ECO:0000259" key="9">
    <source>
        <dbReference type="PROSITE" id="PS51294"/>
    </source>
</evidence>
<keyword evidence="3" id="KW-0804">Transcription</keyword>
<dbReference type="Proteomes" id="UP000186804">
    <property type="component" value="Unassembled WGS sequence"/>
</dbReference>
<evidence type="ECO:0000256" key="1">
    <source>
        <dbReference type="ARBA" id="ARBA00023015"/>
    </source>
</evidence>
<keyword evidence="2" id="KW-0238">DNA-binding</keyword>
<reference evidence="10 11" key="1">
    <citation type="submission" date="2016-10" db="EMBL/GenBank/DDBJ databases">
        <title>Reductive evolution of mitochondrial metabolism and differential evolution of invasion-related proteins in Cryptosporidium.</title>
        <authorList>
            <person name="Liu S."/>
            <person name="Roellig D.M."/>
            <person name="Guo Y."/>
            <person name="Li N."/>
            <person name="Frace M.A."/>
            <person name="Tang K."/>
            <person name="Zhang L."/>
            <person name="Feng Y."/>
            <person name="Xiao L."/>
        </authorList>
    </citation>
    <scope>NUCLEOTIDE SEQUENCE [LARGE SCALE GENOMIC DNA]</scope>
    <source>
        <strain evidence="10">30847</strain>
    </source>
</reference>
<feature type="domain" description="HTH myb-type" evidence="9">
    <location>
        <begin position="538"/>
        <end position="574"/>
    </location>
</feature>
<keyword evidence="1" id="KW-0805">Transcription regulation</keyword>
<organism evidence="10 11">
    <name type="scientific">Cryptosporidium andersoni</name>
    <dbReference type="NCBI Taxonomy" id="117008"/>
    <lineage>
        <taxon>Eukaryota</taxon>
        <taxon>Sar</taxon>
        <taxon>Alveolata</taxon>
        <taxon>Apicomplexa</taxon>
        <taxon>Conoidasida</taxon>
        <taxon>Coccidia</taxon>
        <taxon>Eucoccidiorida</taxon>
        <taxon>Eimeriorina</taxon>
        <taxon>Cryptosporidiidae</taxon>
        <taxon>Cryptosporidium</taxon>
    </lineage>
</organism>
<dbReference type="GO" id="GO:0005634">
    <property type="term" value="C:nucleus"/>
    <property type="evidence" value="ECO:0007669"/>
    <property type="project" value="UniProtKB-ARBA"/>
</dbReference>
<proteinExistence type="predicted"/>
<dbReference type="InterPro" id="IPR032451">
    <property type="entry name" value="SMARCC_C"/>
</dbReference>
<dbReference type="PANTHER" id="PTHR12802">
    <property type="entry name" value="SWI/SNF COMPLEX-RELATED"/>
    <property type="match status" value="1"/>
</dbReference>
<evidence type="ECO:0000256" key="3">
    <source>
        <dbReference type="ARBA" id="ARBA00023163"/>
    </source>
</evidence>
<dbReference type="AlphaFoldDB" id="A0A1J4MSD0"/>
<feature type="domain" description="Myb-like" evidence="6">
    <location>
        <begin position="539"/>
        <end position="582"/>
    </location>
</feature>
<evidence type="ECO:0000256" key="2">
    <source>
        <dbReference type="ARBA" id="ARBA00023125"/>
    </source>
</evidence>
<dbReference type="Pfam" id="PF04433">
    <property type="entry name" value="SWIRM"/>
    <property type="match status" value="1"/>
</dbReference>
<evidence type="ECO:0000256" key="5">
    <source>
        <dbReference type="SAM" id="MobiDB-lite"/>
    </source>
</evidence>
<dbReference type="InterPro" id="IPR001005">
    <property type="entry name" value="SANT/Myb"/>
</dbReference>
<comment type="caution">
    <text evidence="10">The sequence shown here is derived from an EMBL/GenBank/DDBJ whole genome shotgun (WGS) entry which is preliminary data.</text>
</comment>
<feature type="compositionally biased region" description="Low complexity" evidence="5">
    <location>
        <begin position="176"/>
        <end position="188"/>
    </location>
</feature>
<feature type="region of interest" description="Disordered" evidence="5">
    <location>
        <begin position="160"/>
        <end position="188"/>
    </location>
</feature>
<dbReference type="Pfam" id="PF00249">
    <property type="entry name" value="Myb_DNA-binding"/>
    <property type="match status" value="1"/>
</dbReference>
<evidence type="ECO:0000259" key="6">
    <source>
        <dbReference type="PROSITE" id="PS50090"/>
    </source>
</evidence>
<dbReference type="PANTHER" id="PTHR12802:SF41">
    <property type="entry name" value="BRAHMA ASSOCIATED PROTEIN 155 KDA"/>
    <property type="match status" value="1"/>
</dbReference>
<keyword evidence="4" id="KW-0539">Nucleus</keyword>
<dbReference type="Pfam" id="PF16495">
    <property type="entry name" value="SWIRM-assoc_1"/>
    <property type="match status" value="1"/>
</dbReference>
<sequence length="830" mass="94020">MGNGDSPLGPKLRIRLKAEYGIYQDEGLNKQKRRKRAVSFANRDAKSAMEESRAALLLNCFPSSVRKAEVVEVVNMRVDSSLEAREDQLETLSDESVDDEEVIETLDKLETEAKKLISNNTGYKSGRSKLRRAKEEYVKSSQMLSDQETSSAVTVGENEDEHNHYNDHHTRSINTSGSASSSSPVGYSGISQVGHTPVFLPPQPIPIAPNVVQQPPRTYANSLLLSKEKFSTRAYYPYDPNFNSAYLVQVKPMPESMAQMYQIKDPSTETQNEGPEDTDLEDLTKEIPIELPSCSDWFDMDKVHPIEIEMLEPIFRSEIKETSPQDKGESYGKENLDSMRSLIDDTRLLEYKALRNEIISLYRKTPRQYLTVTECRRRIPYTGDISVLLQLHVYLEFWGLINFQADPKTFPPKTRKLMDYKMKDLASWPKNNSKYDITPISRIDENTINNPFATSLVAQCISCNKPCMYCYYILRAGVVQGVSMAALDRCVWCVRCYSEGRFPSILHGGHFLKVDLPVTAAAKSPEDAMKAGPLGIATWTQEEVQRLIEGIELHGDDWDAVSHYVGNNRTPQECVAYFIQIPIEEPFMRNVNPSKHTKTSFPFMDVSNPLMTQIALVASIINPVVAASAAKSALGKILEIEGFKEKTQDNQDYSKGENTGEYIDNLDSNTKINQECIEKNIDTQSLSIKEDNREIANDITNEDVTNPINNSFLPKFVPCISSAEWPSSALLGEKGVQEVCSIALESAAKRAKDLANWEENEILNLMPQLIDITLNRLELKLKQFKYLQSMVEEERQILEDRFEKIKSEHCDLKNKLNHAQLQLKAQQNQR</sequence>
<name>A0A1J4MSD0_9CRYT</name>
<dbReference type="GeneID" id="92365282"/>
<dbReference type="InterPro" id="IPR017884">
    <property type="entry name" value="SANT_dom"/>
</dbReference>